<evidence type="ECO:0000313" key="1">
    <source>
        <dbReference type="EMBL" id="UUO17291.1"/>
    </source>
</evidence>
<sequence length="131" mass="15531">MKQVTLISLKEWDDLVTKTYGKPYSFQQQDGCRDRGIYRLQVPCKDAEDYENTELPEVVNHEDQGIKFSTWLERDPKQPLKNERPDRVSNVEWDIALWWDRNFYPSVEILANDLHEKGLLAAGEYVIEIDW</sequence>
<dbReference type="EMBL" id="CP099464">
    <property type="protein sequence ID" value="UUO17291.1"/>
    <property type="molecule type" value="Genomic_DNA"/>
</dbReference>
<protein>
    <submittedName>
        <fullName evidence="1">Uncharacterized protein</fullName>
    </submittedName>
</protein>
<accession>A0ABY5LZ33</accession>
<proteinExistence type="predicted"/>
<dbReference type="RefSeq" id="WP_257121941.1">
    <property type="nucleotide sequence ID" value="NZ_CP099464.1"/>
</dbReference>
<name>A0ABY5LZ33_9CYAN</name>
<evidence type="ECO:0000313" key="2">
    <source>
        <dbReference type="Proteomes" id="UP001057561"/>
    </source>
</evidence>
<organism evidence="1 2">
    <name type="scientific">Dolichospermum heterosporum TAC447</name>
    <dbReference type="NCBI Taxonomy" id="747523"/>
    <lineage>
        <taxon>Bacteria</taxon>
        <taxon>Bacillati</taxon>
        <taxon>Cyanobacteriota</taxon>
        <taxon>Cyanophyceae</taxon>
        <taxon>Nostocales</taxon>
        <taxon>Aphanizomenonaceae</taxon>
        <taxon>Dolichospermum</taxon>
        <taxon>Dolichospermum heterosporum</taxon>
    </lineage>
</organism>
<dbReference type="Proteomes" id="UP001057561">
    <property type="component" value="Chromosome"/>
</dbReference>
<reference evidence="1" key="1">
    <citation type="submission" date="2022-06" db="EMBL/GenBank/DDBJ databases">
        <title>Nostosin G and Spiroidesin B from the Cyanobacterium Dolichospermum sp. NIES-1697.</title>
        <authorList>
            <person name="Phan C.-S."/>
            <person name="Mehjabin J.J."/>
            <person name="Anas A.R.J."/>
            <person name="Hayasaka M."/>
            <person name="Onoki R."/>
            <person name="Wang J."/>
            <person name="Umezawa T."/>
            <person name="Washio K."/>
            <person name="Morikawa M."/>
            <person name="Okino T."/>
        </authorList>
    </citation>
    <scope>NUCLEOTIDE SEQUENCE</scope>
    <source>
        <strain evidence="1">NIES-1697</strain>
    </source>
</reference>
<gene>
    <name evidence="1" type="ORF">NG743_10040</name>
</gene>
<keyword evidence="2" id="KW-1185">Reference proteome</keyword>